<evidence type="ECO:0000256" key="1">
    <source>
        <dbReference type="SAM" id="MobiDB-lite"/>
    </source>
</evidence>
<feature type="region of interest" description="Disordered" evidence="1">
    <location>
        <begin position="88"/>
        <end position="150"/>
    </location>
</feature>
<dbReference type="AlphaFoldDB" id="A0A5C3F6W1"/>
<keyword evidence="3" id="KW-1185">Reference proteome</keyword>
<accession>A0A5C3F6W1</accession>
<organism evidence="2 3">
    <name type="scientific">Pseudozyma flocculosa</name>
    <dbReference type="NCBI Taxonomy" id="84751"/>
    <lineage>
        <taxon>Eukaryota</taxon>
        <taxon>Fungi</taxon>
        <taxon>Dikarya</taxon>
        <taxon>Basidiomycota</taxon>
        <taxon>Ustilaginomycotina</taxon>
        <taxon>Ustilaginomycetes</taxon>
        <taxon>Ustilaginales</taxon>
        <taxon>Ustilaginaceae</taxon>
        <taxon>Pseudozyma</taxon>
    </lineage>
</organism>
<gene>
    <name evidence="2" type="ORF">PSFLO_04928</name>
</gene>
<name>A0A5C3F6W1_9BASI</name>
<feature type="region of interest" description="Disordered" evidence="1">
    <location>
        <begin position="222"/>
        <end position="242"/>
    </location>
</feature>
<evidence type="ECO:0000313" key="3">
    <source>
        <dbReference type="Proteomes" id="UP000323386"/>
    </source>
</evidence>
<protein>
    <submittedName>
        <fullName evidence="2">Uncharacterized protein</fullName>
    </submittedName>
</protein>
<proteinExistence type="predicted"/>
<sequence>MGGLTGAMAADWVLNKAKQRHQQLENKSKEAQLAQPASQSAAAALAGTQIGTGGVGQVMNPLTGNAVAIDPTTAQAYDTVTGEVVDLSAIPGLGQGQDQDDDGEGDEEKQVGAQPGQDGAASVVQAAGVAPVQQQQAQPMPMPMLQPSPSRYVFTPQAVAQSQPNPQQQQAGVVLNQPGLSSPALAQPPIPGFNIAPATAQFTSGTLAGQAGGGVGHQASNVSGGAAVDGQGANAVGGRGRR</sequence>
<feature type="compositionally biased region" description="Low complexity" evidence="1">
    <location>
        <begin position="116"/>
        <end position="139"/>
    </location>
</feature>
<feature type="compositionally biased region" description="Acidic residues" evidence="1">
    <location>
        <begin position="98"/>
        <end position="107"/>
    </location>
</feature>
<evidence type="ECO:0000313" key="2">
    <source>
        <dbReference type="EMBL" id="SPO39447.1"/>
    </source>
</evidence>
<dbReference type="EMBL" id="OOIP01000014">
    <property type="protein sequence ID" value="SPO39447.1"/>
    <property type="molecule type" value="Genomic_DNA"/>
</dbReference>
<reference evidence="2 3" key="1">
    <citation type="submission" date="2018-03" db="EMBL/GenBank/DDBJ databases">
        <authorList>
            <person name="Guldener U."/>
        </authorList>
    </citation>
    <scope>NUCLEOTIDE SEQUENCE [LARGE SCALE GENOMIC DNA]</scope>
    <source>
        <strain evidence="2 3">DAOM196992</strain>
    </source>
</reference>
<dbReference type="Proteomes" id="UP000323386">
    <property type="component" value="Unassembled WGS sequence"/>
</dbReference>